<comment type="caution">
    <text evidence="1">The sequence shown here is derived from an EMBL/GenBank/DDBJ whole genome shotgun (WGS) entry which is preliminary data.</text>
</comment>
<accession>A0A0F9TTQ1</accession>
<dbReference type="EMBL" id="LAZR01000171">
    <property type="protein sequence ID" value="KKN84410.1"/>
    <property type="molecule type" value="Genomic_DNA"/>
</dbReference>
<organism evidence="1">
    <name type="scientific">marine sediment metagenome</name>
    <dbReference type="NCBI Taxonomy" id="412755"/>
    <lineage>
        <taxon>unclassified sequences</taxon>
        <taxon>metagenomes</taxon>
        <taxon>ecological metagenomes</taxon>
    </lineage>
</organism>
<protein>
    <submittedName>
        <fullName evidence="1">Uncharacterized protein</fullName>
    </submittedName>
</protein>
<proteinExistence type="predicted"/>
<gene>
    <name evidence="1" type="ORF">LCGC14_0288720</name>
</gene>
<dbReference type="AlphaFoldDB" id="A0A0F9TTQ1"/>
<reference evidence="1" key="1">
    <citation type="journal article" date="2015" name="Nature">
        <title>Complex archaea that bridge the gap between prokaryotes and eukaryotes.</title>
        <authorList>
            <person name="Spang A."/>
            <person name="Saw J.H."/>
            <person name="Jorgensen S.L."/>
            <person name="Zaremba-Niedzwiedzka K."/>
            <person name="Martijn J."/>
            <person name="Lind A.E."/>
            <person name="van Eijk R."/>
            <person name="Schleper C."/>
            <person name="Guy L."/>
            <person name="Ettema T.J."/>
        </authorList>
    </citation>
    <scope>NUCLEOTIDE SEQUENCE</scope>
</reference>
<sequence length="164" mass="18172">MKNPLKRKAVITEPLSSYRDIPTGIAAPPPSKSCAGCGGLFLLEYLTSVPTVVVYTDRTGDVVSVVTDRRNEGYCLVCKPEADIIFTVQAEGDTFPSDRRHFRVSDLYFQEADEDSGDDIYTASIEEHSHIYCADCGEMSDWEKHSTCPYQKAKAPPRKAAKKS</sequence>
<name>A0A0F9TTQ1_9ZZZZ</name>
<evidence type="ECO:0000313" key="1">
    <source>
        <dbReference type="EMBL" id="KKN84410.1"/>
    </source>
</evidence>